<feature type="compositionally biased region" description="Basic and acidic residues" evidence="11">
    <location>
        <begin position="509"/>
        <end position="518"/>
    </location>
</feature>
<feature type="region of interest" description="Disordered" evidence="11">
    <location>
        <begin position="597"/>
        <end position="619"/>
    </location>
</feature>
<keyword evidence="5" id="KW-0808">Transferase</keyword>
<evidence type="ECO:0000313" key="13">
    <source>
        <dbReference type="EMBL" id="PVD38338.1"/>
    </source>
</evidence>
<feature type="binding site" evidence="10">
    <location>
        <position position="362"/>
    </location>
    <ligand>
        <name>Zn(2+)</name>
        <dbReference type="ChEBI" id="CHEBI:29105"/>
    </ligand>
</feature>
<dbReference type="GO" id="GO:0017136">
    <property type="term" value="F:histone deacetylase activity, NAD-dependent"/>
    <property type="evidence" value="ECO:0007669"/>
    <property type="project" value="TreeGrafter"/>
</dbReference>
<feature type="compositionally biased region" description="Polar residues" evidence="11">
    <location>
        <begin position="683"/>
        <end position="693"/>
    </location>
</feature>
<evidence type="ECO:0000256" key="8">
    <source>
        <dbReference type="ARBA" id="ARBA00023027"/>
    </source>
</evidence>
<dbReference type="GO" id="GO:0033553">
    <property type="term" value="C:rDNA heterochromatin"/>
    <property type="evidence" value="ECO:0007669"/>
    <property type="project" value="TreeGrafter"/>
</dbReference>
<feature type="binding site" evidence="10">
    <location>
        <position position="335"/>
    </location>
    <ligand>
        <name>Zn(2+)</name>
        <dbReference type="ChEBI" id="CHEBI:29105"/>
    </ligand>
</feature>
<dbReference type="OMA" id="DNAHCSH"/>
<protein>
    <recommendedName>
        <fullName evidence="4">protein acetyllysine N-acetyltransferase</fullName>
        <ecNumber evidence="4">2.3.1.286</ecNumber>
    </recommendedName>
</protein>
<dbReference type="OrthoDB" id="424302at2759"/>
<keyword evidence="9" id="KW-0539">Nucleus</keyword>
<dbReference type="STRING" id="400727.A0A2T7PY55"/>
<evidence type="ECO:0000256" key="2">
    <source>
        <dbReference type="ARBA" id="ARBA00004123"/>
    </source>
</evidence>
<dbReference type="InterPro" id="IPR026590">
    <property type="entry name" value="Ssirtuin_cat_dom"/>
</dbReference>
<dbReference type="GO" id="GO:0002039">
    <property type="term" value="F:p53 binding"/>
    <property type="evidence" value="ECO:0007669"/>
    <property type="project" value="TreeGrafter"/>
</dbReference>
<gene>
    <name evidence="13" type="ORF">C0Q70_00950</name>
</gene>
<keyword evidence="8" id="KW-0520">NAD</keyword>
<dbReference type="Proteomes" id="UP000245119">
    <property type="component" value="Linkage Group LG1"/>
</dbReference>
<accession>A0A2T7PY55</accession>
<evidence type="ECO:0000256" key="1">
    <source>
        <dbReference type="ARBA" id="ARBA00001947"/>
    </source>
</evidence>
<comment type="subcellular location">
    <subcellularLocation>
        <location evidence="2">Nucleus</location>
    </subcellularLocation>
</comment>
<dbReference type="SUPFAM" id="SSF52467">
    <property type="entry name" value="DHS-like NAD/FAD-binding domain"/>
    <property type="match status" value="1"/>
</dbReference>
<proteinExistence type="inferred from homology"/>
<comment type="similarity">
    <text evidence="3">Belongs to the sirtuin family. Class I subfamily.</text>
</comment>
<feature type="region of interest" description="Disordered" evidence="11">
    <location>
        <begin position="1"/>
        <end position="53"/>
    </location>
</feature>
<feature type="compositionally biased region" description="Low complexity" evidence="11">
    <location>
        <begin position="25"/>
        <end position="34"/>
    </location>
</feature>
<dbReference type="InterPro" id="IPR029035">
    <property type="entry name" value="DHS-like_NAD/FAD-binding_dom"/>
</dbReference>
<dbReference type="InterPro" id="IPR026591">
    <property type="entry name" value="Sirtuin_cat_small_dom_sf"/>
</dbReference>
<feature type="active site" description="Proton acceptor" evidence="10">
    <location>
        <position position="327"/>
    </location>
</feature>
<dbReference type="GO" id="GO:0005637">
    <property type="term" value="C:nuclear inner membrane"/>
    <property type="evidence" value="ECO:0007669"/>
    <property type="project" value="TreeGrafter"/>
</dbReference>
<feature type="compositionally biased region" description="Basic and acidic residues" evidence="11">
    <location>
        <begin position="35"/>
        <end position="44"/>
    </location>
</feature>
<feature type="region of interest" description="Disordered" evidence="11">
    <location>
        <begin position="72"/>
        <end position="127"/>
    </location>
</feature>
<dbReference type="Gene3D" id="3.40.50.1220">
    <property type="entry name" value="TPP-binding domain"/>
    <property type="match status" value="1"/>
</dbReference>
<keyword evidence="6 10" id="KW-0479">Metal-binding</keyword>
<evidence type="ECO:0000313" key="14">
    <source>
        <dbReference type="Proteomes" id="UP000245119"/>
    </source>
</evidence>
<feature type="binding site" evidence="10">
    <location>
        <position position="359"/>
    </location>
    <ligand>
        <name>Zn(2+)</name>
        <dbReference type="ChEBI" id="CHEBI:29105"/>
    </ligand>
</feature>
<feature type="compositionally biased region" description="Polar residues" evidence="11">
    <location>
        <begin position="800"/>
        <end position="810"/>
    </location>
</feature>
<reference evidence="13 14" key="1">
    <citation type="submission" date="2018-04" db="EMBL/GenBank/DDBJ databases">
        <title>The genome of golden apple snail Pomacea canaliculata provides insight into stress tolerance and invasive adaptation.</title>
        <authorList>
            <person name="Liu C."/>
            <person name="Liu B."/>
            <person name="Ren Y."/>
            <person name="Zhang Y."/>
            <person name="Wang H."/>
            <person name="Li S."/>
            <person name="Jiang F."/>
            <person name="Yin L."/>
            <person name="Zhang G."/>
            <person name="Qian W."/>
            <person name="Fan W."/>
        </authorList>
    </citation>
    <scope>NUCLEOTIDE SEQUENCE [LARGE SCALE GENOMIC DNA]</scope>
    <source>
        <strain evidence="13">SZHN2017</strain>
        <tissue evidence="13">Muscle</tissue>
    </source>
</reference>
<comment type="cofactor">
    <cofactor evidence="1">
        <name>Zn(2+)</name>
        <dbReference type="ChEBI" id="CHEBI:29105"/>
    </cofactor>
</comment>
<keyword evidence="7 10" id="KW-0862">Zinc</keyword>
<evidence type="ECO:0000256" key="9">
    <source>
        <dbReference type="ARBA" id="ARBA00023242"/>
    </source>
</evidence>
<dbReference type="PROSITE" id="PS50305">
    <property type="entry name" value="SIRTUIN"/>
    <property type="match status" value="1"/>
</dbReference>
<dbReference type="GO" id="GO:0070403">
    <property type="term" value="F:NAD+ binding"/>
    <property type="evidence" value="ECO:0007669"/>
    <property type="project" value="InterPro"/>
</dbReference>
<dbReference type="GO" id="GO:0046872">
    <property type="term" value="F:metal ion binding"/>
    <property type="evidence" value="ECO:0007669"/>
    <property type="project" value="UniProtKB-KW"/>
</dbReference>
<dbReference type="GO" id="GO:0003714">
    <property type="term" value="F:transcription corepressor activity"/>
    <property type="evidence" value="ECO:0007669"/>
    <property type="project" value="TreeGrafter"/>
</dbReference>
<keyword evidence="14" id="KW-1185">Reference proteome</keyword>
<dbReference type="EC" id="2.3.1.286" evidence="4"/>
<dbReference type="Pfam" id="PF02146">
    <property type="entry name" value="SIR2"/>
    <property type="match status" value="1"/>
</dbReference>
<evidence type="ECO:0000256" key="6">
    <source>
        <dbReference type="ARBA" id="ARBA00022723"/>
    </source>
</evidence>
<evidence type="ECO:0000256" key="3">
    <source>
        <dbReference type="ARBA" id="ARBA00006924"/>
    </source>
</evidence>
<dbReference type="AlphaFoldDB" id="A0A2T7PY55"/>
<evidence type="ECO:0000256" key="11">
    <source>
        <dbReference type="SAM" id="MobiDB-lite"/>
    </source>
</evidence>
<feature type="region of interest" description="Disordered" evidence="11">
    <location>
        <begin position="490"/>
        <end position="536"/>
    </location>
</feature>
<evidence type="ECO:0000259" key="12">
    <source>
        <dbReference type="PROSITE" id="PS50305"/>
    </source>
</evidence>
<name>A0A2T7PY55_POMCA</name>
<dbReference type="PANTHER" id="PTHR11085:SF9">
    <property type="entry name" value="NAD-DEPENDENT PROTEIN DEACETYLASE SIRTUIN-1"/>
    <property type="match status" value="1"/>
</dbReference>
<dbReference type="CDD" id="cd01408">
    <property type="entry name" value="SIRT1"/>
    <property type="match status" value="1"/>
</dbReference>
<organism evidence="13 14">
    <name type="scientific">Pomacea canaliculata</name>
    <name type="common">Golden apple snail</name>
    <dbReference type="NCBI Taxonomy" id="400727"/>
    <lineage>
        <taxon>Eukaryota</taxon>
        <taxon>Metazoa</taxon>
        <taxon>Spiralia</taxon>
        <taxon>Lophotrochozoa</taxon>
        <taxon>Mollusca</taxon>
        <taxon>Gastropoda</taxon>
        <taxon>Caenogastropoda</taxon>
        <taxon>Architaenioglossa</taxon>
        <taxon>Ampullarioidea</taxon>
        <taxon>Ampullariidae</taxon>
        <taxon>Pomacea</taxon>
    </lineage>
</organism>
<evidence type="ECO:0000256" key="10">
    <source>
        <dbReference type="PROSITE-ProRule" id="PRU00236"/>
    </source>
</evidence>
<feature type="compositionally biased region" description="Low complexity" evidence="11">
    <location>
        <begin position="86"/>
        <end position="104"/>
    </location>
</feature>
<feature type="region of interest" description="Disordered" evidence="11">
    <location>
        <begin position="677"/>
        <end position="713"/>
    </location>
</feature>
<dbReference type="FunFam" id="3.30.1600.10:FF:000013">
    <property type="entry name" value="NAD-dependent protein deacetylase sirtuin-1"/>
    <property type="match status" value="2"/>
</dbReference>
<evidence type="ECO:0000256" key="5">
    <source>
        <dbReference type="ARBA" id="ARBA00022679"/>
    </source>
</evidence>
<feature type="compositionally biased region" description="Polar residues" evidence="11">
    <location>
        <begin position="597"/>
        <end position="612"/>
    </location>
</feature>
<feature type="region of interest" description="Disordered" evidence="11">
    <location>
        <begin position="775"/>
        <end position="848"/>
    </location>
</feature>
<dbReference type="InterPro" id="IPR003000">
    <property type="entry name" value="Sirtuin"/>
</dbReference>
<feature type="compositionally biased region" description="Basic and acidic residues" evidence="11">
    <location>
        <begin position="492"/>
        <end position="502"/>
    </location>
</feature>
<feature type="binding site" evidence="10">
    <location>
        <position position="338"/>
    </location>
    <ligand>
        <name>Zn(2+)</name>
        <dbReference type="ChEBI" id="CHEBI:29105"/>
    </ligand>
</feature>
<feature type="domain" description="Deacetylase sirtuin-type" evidence="12">
    <location>
        <begin position="200"/>
        <end position="460"/>
    </location>
</feature>
<evidence type="ECO:0000256" key="7">
    <source>
        <dbReference type="ARBA" id="ARBA00022833"/>
    </source>
</evidence>
<dbReference type="PANTHER" id="PTHR11085">
    <property type="entry name" value="NAD-DEPENDENT PROTEIN DEACYLASE SIRTUIN-5, MITOCHONDRIAL-RELATED"/>
    <property type="match status" value="1"/>
</dbReference>
<sequence length="848" mass="92907">MMRMGEKEPSQTSAKRPKLGGDVCEVGISSQGSSESKESGDCSELHQTVDSTGPADCAIINVAPTNSSSGVSILDYCPEGDQQEHSGSTGFDDSDSQDSSQSTSHRSVHNDAAETDSQGNSADLDDLSELSNLSGLSEEAWQPVAGPISWVQRQMAMGSDPRSILQELIPANTEIPPEYDQLTLWKIIINLLSEPPPRQKLPHINTLEDVISLLKSCQKIMVLTGAGVSVSCGIPDFRSRDGIYARLAKDFTNLPDPQAMFDIQFFRSDQRPFFKFAKEIYPGQFEPSLCHKFIKLIEDHGKLLRNYTQNIDTLEQVAGVKRVIQCHGSFATATCMMCKYKVDAEAIRKDIFDQVIPRCPKCPSDVPLAVMKPDIVFFGESLPGEFHRQMASDKDECDLLIVIGSSLKVRPVALIPNSLPSNVPQILINREPLRNLHFDVELLGNCDDIVSEICKRLGVSWDHLAPPGPLATQVLQSDLPPSPTAFEISAFLEERPPRDKKEKVSKRKLSSDVIEHNTDSGLGDVEPVSSSDSKNIHDRCSCMHGSSVASSGRRQRWSPCNSEVDMNPLPGLESISNPADKSVSTFCSTYSSTSKQSVASHQKASSEHTQGGTALPLDPDQMSVVKRAGETDCKTIPCGEQVAECSSVGSNKVPHEVEHVCSTTEFSCIKAKNTDSYLPHASVPSSGPNQPDSTVKESHTHKHRLHCSGSEMEGKVDFDREMRKDNAHCSHNDTMEDIRRMWVPKRRLSKATKISDHQFLYLPPSRYIFHGAEVYSDDSDSDSDDSMDDSDQSTSEHENSNGTCRSTENVVKQHALAEEPQPDCSDEPQKLPIVSSSAVCGDGNAADC</sequence>
<dbReference type="Gene3D" id="3.30.1600.10">
    <property type="entry name" value="SIR2/SIRT2 'Small Domain"/>
    <property type="match status" value="1"/>
</dbReference>
<feature type="compositionally biased region" description="Acidic residues" evidence="11">
    <location>
        <begin position="775"/>
        <end position="791"/>
    </location>
</feature>
<evidence type="ECO:0000256" key="4">
    <source>
        <dbReference type="ARBA" id="ARBA00012928"/>
    </source>
</evidence>
<dbReference type="GO" id="GO:0005654">
    <property type="term" value="C:nucleoplasm"/>
    <property type="evidence" value="ECO:0007669"/>
    <property type="project" value="TreeGrafter"/>
</dbReference>
<dbReference type="InterPro" id="IPR050134">
    <property type="entry name" value="NAD-dep_sirtuin_deacylases"/>
</dbReference>
<dbReference type="EMBL" id="PZQS01000001">
    <property type="protein sequence ID" value="PVD38338.1"/>
    <property type="molecule type" value="Genomic_DNA"/>
</dbReference>
<comment type="caution">
    <text evidence="13">The sequence shown here is derived from an EMBL/GenBank/DDBJ whole genome shotgun (WGS) entry which is preliminary data.</text>
</comment>